<evidence type="ECO:0000313" key="2">
    <source>
        <dbReference type="EMBL" id="SMP30103.1"/>
    </source>
</evidence>
<evidence type="ECO:0000313" key="3">
    <source>
        <dbReference type="Proteomes" id="UP001157915"/>
    </source>
</evidence>
<keyword evidence="3" id="KW-1185">Reference proteome</keyword>
<feature type="signal peptide" evidence="1">
    <location>
        <begin position="1"/>
        <end position="23"/>
    </location>
</feature>
<evidence type="ECO:0008006" key="4">
    <source>
        <dbReference type="Google" id="ProtNLM"/>
    </source>
</evidence>
<name>A0ABY1PAF3_9BACT</name>
<sequence>MNLSHKCLAVLIFSLGFITVTLGQTSENETVSFTIPKTIYFGGERVWINSQSMIGDIPTDSKIIYAELLNRYNESVAIAKMPLEHGQSFNFLQIPTNLPSDNYLLRVFTRISPYQNLEEGLVQQFITVFNKTVPPTVVAERKVVSRIHESSEIVLSQQVSAPGTTLKIDFPTDIEISNVSIASLNPFIAEQGIISSSFAYESIDKHSLIPELFGHVIEAKLEETAIDTTKLYYMSLHGEKSALFTDRPDANGSLYFDAGGMRNWKYLVAQADGNESLLDFGIVSPAPVTHFKKDFIFPQLEISPEDQIYLQELLKGGQIEGYFVNEYDATQMPVVTGFLEDRTYLLDDYIRFETVGTVIKEYVPEISQRNVKKKKEFRVLDNVMFTVFDSNPLMLIDALVVFDSDVLASFDPTNFKKLDVLTRTFFLNEEKFPGVMSFSSYKNDFGGFPIPSNAIYLDYVGIQPKVKSTERLFSAPIEEERIMDWRTVLYWSDAPESAAVRNSMEIKLPDLKGKYKVTLKSKTPQGDTKEYTRTFEVK</sequence>
<feature type="chain" id="PRO_5046720817" description="GWxTD domain-containing protein" evidence="1">
    <location>
        <begin position="24"/>
        <end position="538"/>
    </location>
</feature>
<accession>A0ABY1PAF3</accession>
<dbReference type="EMBL" id="FXUA01000006">
    <property type="protein sequence ID" value="SMP30103.1"/>
    <property type="molecule type" value="Genomic_DNA"/>
</dbReference>
<protein>
    <recommendedName>
        <fullName evidence="4">GWxTD domain-containing protein</fullName>
    </recommendedName>
</protein>
<keyword evidence="1" id="KW-0732">Signal</keyword>
<evidence type="ECO:0000256" key="1">
    <source>
        <dbReference type="SAM" id="SignalP"/>
    </source>
</evidence>
<dbReference type="RefSeq" id="WP_283413986.1">
    <property type="nucleotide sequence ID" value="NZ_FXUA01000006.1"/>
</dbReference>
<comment type="caution">
    <text evidence="2">The sequence shown here is derived from an EMBL/GenBank/DDBJ whole genome shotgun (WGS) entry which is preliminary data.</text>
</comment>
<organism evidence="2 3">
    <name type="scientific">Algoriphagus winogradskyi</name>
    <dbReference type="NCBI Taxonomy" id="237017"/>
    <lineage>
        <taxon>Bacteria</taxon>
        <taxon>Pseudomonadati</taxon>
        <taxon>Bacteroidota</taxon>
        <taxon>Cytophagia</taxon>
        <taxon>Cytophagales</taxon>
        <taxon>Cyclobacteriaceae</taxon>
        <taxon>Algoriphagus</taxon>
    </lineage>
</organism>
<dbReference type="Proteomes" id="UP001157915">
    <property type="component" value="Unassembled WGS sequence"/>
</dbReference>
<proteinExistence type="predicted"/>
<gene>
    <name evidence="2" type="ORF">SAMN06265367_106256</name>
</gene>
<reference evidence="2 3" key="1">
    <citation type="submission" date="2017-05" db="EMBL/GenBank/DDBJ databases">
        <authorList>
            <person name="Varghese N."/>
            <person name="Submissions S."/>
        </authorList>
    </citation>
    <scope>NUCLEOTIDE SEQUENCE [LARGE SCALE GENOMIC DNA]</scope>
    <source>
        <strain evidence="2 3">DSM 15360</strain>
    </source>
</reference>